<gene>
    <name evidence="1" type="ORF">GCM10012275_20250</name>
</gene>
<dbReference type="Proteomes" id="UP000637578">
    <property type="component" value="Unassembled WGS sequence"/>
</dbReference>
<keyword evidence="2" id="KW-1185">Reference proteome</keyword>
<accession>A0A8J3CA79</accession>
<evidence type="ECO:0000313" key="2">
    <source>
        <dbReference type="Proteomes" id="UP000637578"/>
    </source>
</evidence>
<proteinExistence type="predicted"/>
<dbReference type="EMBL" id="BMMK01000007">
    <property type="protein sequence ID" value="GGM49337.1"/>
    <property type="molecule type" value="Genomic_DNA"/>
</dbReference>
<reference evidence="1" key="2">
    <citation type="submission" date="2020-09" db="EMBL/GenBank/DDBJ databases">
        <authorList>
            <person name="Sun Q."/>
            <person name="Zhou Y."/>
        </authorList>
    </citation>
    <scope>NUCLEOTIDE SEQUENCE</scope>
    <source>
        <strain evidence="1">CGMCC 4.5737</strain>
    </source>
</reference>
<evidence type="ECO:0000313" key="1">
    <source>
        <dbReference type="EMBL" id="GGM49337.1"/>
    </source>
</evidence>
<name>A0A8J3CA79_9PSEU</name>
<organism evidence="1 2">
    <name type="scientific">Longimycelium tulufanense</name>
    <dbReference type="NCBI Taxonomy" id="907463"/>
    <lineage>
        <taxon>Bacteria</taxon>
        <taxon>Bacillati</taxon>
        <taxon>Actinomycetota</taxon>
        <taxon>Actinomycetes</taxon>
        <taxon>Pseudonocardiales</taxon>
        <taxon>Pseudonocardiaceae</taxon>
        <taxon>Longimycelium</taxon>
    </lineage>
</organism>
<comment type="caution">
    <text evidence="1">The sequence shown here is derived from an EMBL/GenBank/DDBJ whole genome shotgun (WGS) entry which is preliminary data.</text>
</comment>
<protein>
    <submittedName>
        <fullName evidence="1">Uncharacterized protein</fullName>
    </submittedName>
</protein>
<reference evidence="1" key="1">
    <citation type="journal article" date="2014" name="Int. J. Syst. Evol. Microbiol.">
        <title>Complete genome sequence of Corynebacterium casei LMG S-19264T (=DSM 44701T), isolated from a smear-ripened cheese.</title>
        <authorList>
            <consortium name="US DOE Joint Genome Institute (JGI-PGF)"/>
            <person name="Walter F."/>
            <person name="Albersmeier A."/>
            <person name="Kalinowski J."/>
            <person name="Ruckert C."/>
        </authorList>
    </citation>
    <scope>NUCLEOTIDE SEQUENCE</scope>
    <source>
        <strain evidence="1">CGMCC 4.5737</strain>
    </source>
</reference>
<dbReference type="AlphaFoldDB" id="A0A8J3CA79"/>
<sequence length="160" mass="16546">MAEIVLLDGKAAGTVVRQLRQRSDPGGDRGGSWAEGMIWAPCSRADGVAVLLAGPTGRAGALRFDDATLHKVTDAAVRHTGDEAAPVPPRPRLGRGVCVVRGCAGGAWPGVPSHPGAGGNAYRSGVPHLRHCGSLFICTSPRRARKGSIRVSGTAVIRTR</sequence>